<sequence length="112" mass="12191">MTMNIEYAKSAPERAEIDAASGPLVVEFGTDWCGFCRAAQPLIAQAFQGHGAVRHMKVEDGSGRPLGRSFRVKLWPTLVFMRGGKEVARLVRPGNVAEIRNALALIDTPLAQ</sequence>
<dbReference type="EMBL" id="FCOE02000007">
    <property type="protein sequence ID" value="SAK62087.1"/>
    <property type="molecule type" value="Genomic_DNA"/>
</dbReference>
<dbReference type="STRING" id="1777141.AWB80_02739"/>
<dbReference type="InterPro" id="IPR013766">
    <property type="entry name" value="Thioredoxin_domain"/>
</dbReference>
<accession>A0A158AYL2</accession>
<evidence type="ECO:0000259" key="1">
    <source>
        <dbReference type="PROSITE" id="PS51352"/>
    </source>
</evidence>
<dbReference type="AlphaFoldDB" id="A0A158AYL2"/>
<proteinExistence type="predicted"/>
<organism evidence="2 3">
    <name type="scientific">Caballeronia pedi</name>
    <dbReference type="NCBI Taxonomy" id="1777141"/>
    <lineage>
        <taxon>Bacteria</taxon>
        <taxon>Pseudomonadati</taxon>
        <taxon>Pseudomonadota</taxon>
        <taxon>Betaproteobacteria</taxon>
        <taxon>Burkholderiales</taxon>
        <taxon>Burkholderiaceae</taxon>
        <taxon>Caballeronia</taxon>
    </lineage>
</organism>
<dbReference type="Pfam" id="PF00085">
    <property type="entry name" value="Thioredoxin"/>
    <property type="match status" value="1"/>
</dbReference>
<protein>
    <submittedName>
        <fullName evidence="2">Thioredoxin</fullName>
    </submittedName>
</protein>
<dbReference type="Gene3D" id="3.40.30.10">
    <property type="entry name" value="Glutaredoxin"/>
    <property type="match status" value="1"/>
</dbReference>
<comment type="caution">
    <text evidence="2">The sequence shown here is derived from an EMBL/GenBank/DDBJ whole genome shotgun (WGS) entry which is preliminary data.</text>
</comment>
<dbReference type="SUPFAM" id="SSF52833">
    <property type="entry name" value="Thioredoxin-like"/>
    <property type="match status" value="1"/>
</dbReference>
<dbReference type="PROSITE" id="PS51352">
    <property type="entry name" value="THIOREDOXIN_2"/>
    <property type="match status" value="1"/>
</dbReference>
<dbReference type="InterPro" id="IPR036249">
    <property type="entry name" value="Thioredoxin-like_sf"/>
</dbReference>
<gene>
    <name evidence="2" type="ORF">AWB80_02739</name>
</gene>
<feature type="domain" description="Thioredoxin" evidence="1">
    <location>
        <begin position="5"/>
        <end position="111"/>
    </location>
</feature>
<dbReference type="OrthoDB" id="215495at2"/>
<keyword evidence="3" id="KW-1185">Reference proteome</keyword>
<dbReference type="RefSeq" id="WP_061175211.1">
    <property type="nucleotide sequence ID" value="NZ_FCOE02000007.1"/>
</dbReference>
<evidence type="ECO:0000313" key="3">
    <source>
        <dbReference type="Proteomes" id="UP000054911"/>
    </source>
</evidence>
<dbReference type="CDD" id="cd02947">
    <property type="entry name" value="TRX_family"/>
    <property type="match status" value="1"/>
</dbReference>
<dbReference type="Proteomes" id="UP000054911">
    <property type="component" value="Unassembled WGS sequence"/>
</dbReference>
<name>A0A158AYL2_9BURK</name>
<reference evidence="2" key="1">
    <citation type="submission" date="2016-01" db="EMBL/GenBank/DDBJ databases">
        <authorList>
            <person name="Peeters C."/>
        </authorList>
    </citation>
    <scope>NUCLEOTIDE SEQUENCE [LARGE SCALE GENOMIC DNA]</scope>
    <source>
        <strain evidence="2">LMG 29323</strain>
    </source>
</reference>
<evidence type="ECO:0000313" key="2">
    <source>
        <dbReference type="EMBL" id="SAK62087.1"/>
    </source>
</evidence>